<dbReference type="AlphaFoldDB" id="A0AAD7PMW5"/>
<reference evidence="1" key="1">
    <citation type="journal article" date="2023" name="Science">
        <title>Elucidation of the pathway for biosynthesis of saponin adjuvants from the soapbark tree.</title>
        <authorList>
            <person name="Reed J."/>
            <person name="Orme A."/>
            <person name="El-Demerdash A."/>
            <person name="Owen C."/>
            <person name="Martin L.B.B."/>
            <person name="Misra R.C."/>
            <person name="Kikuchi S."/>
            <person name="Rejzek M."/>
            <person name="Martin A.C."/>
            <person name="Harkess A."/>
            <person name="Leebens-Mack J."/>
            <person name="Louveau T."/>
            <person name="Stephenson M.J."/>
            <person name="Osbourn A."/>
        </authorList>
    </citation>
    <scope>NUCLEOTIDE SEQUENCE</scope>
    <source>
        <strain evidence="1">S10</strain>
    </source>
</reference>
<dbReference type="EMBL" id="JARAOO010000007">
    <property type="protein sequence ID" value="KAJ7961676.1"/>
    <property type="molecule type" value="Genomic_DNA"/>
</dbReference>
<evidence type="ECO:0000313" key="2">
    <source>
        <dbReference type="Proteomes" id="UP001163823"/>
    </source>
</evidence>
<evidence type="ECO:0000313" key="1">
    <source>
        <dbReference type="EMBL" id="KAJ7961676.1"/>
    </source>
</evidence>
<dbReference type="Proteomes" id="UP001163823">
    <property type="component" value="Chromosome 7"/>
</dbReference>
<sequence>MAKSVYNNNFFLISLDRVHRWYCLYILPRKNVVSLSYDNVIINHTKDAIQMSWPVTNDVATSPEAHLWQGILSNMEGGDKVRVILDFGLPFTVKETVVYLVYGKSIDNQMIVSQPVPDKVPILSGEYQKAIGSKSCCCDDEAGTSYINS</sequence>
<name>A0AAD7PMW5_QUISA</name>
<accession>A0AAD7PMW5</accession>
<proteinExistence type="predicted"/>
<gene>
    <name evidence="1" type="ORF">O6P43_016996</name>
</gene>
<keyword evidence="2" id="KW-1185">Reference proteome</keyword>
<organism evidence="1 2">
    <name type="scientific">Quillaja saponaria</name>
    <name type="common">Soap bark tree</name>
    <dbReference type="NCBI Taxonomy" id="32244"/>
    <lineage>
        <taxon>Eukaryota</taxon>
        <taxon>Viridiplantae</taxon>
        <taxon>Streptophyta</taxon>
        <taxon>Embryophyta</taxon>
        <taxon>Tracheophyta</taxon>
        <taxon>Spermatophyta</taxon>
        <taxon>Magnoliopsida</taxon>
        <taxon>eudicotyledons</taxon>
        <taxon>Gunneridae</taxon>
        <taxon>Pentapetalae</taxon>
        <taxon>rosids</taxon>
        <taxon>fabids</taxon>
        <taxon>Fabales</taxon>
        <taxon>Quillajaceae</taxon>
        <taxon>Quillaja</taxon>
    </lineage>
</organism>
<dbReference type="KEGG" id="qsa:O6P43_016996"/>
<protein>
    <submittedName>
        <fullName evidence="1">TIR-NBS-LRR resistance protein</fullName>
    </submittedName>
</protein>
<comment type="caution">
    <text evidence="1">The sequence shown here is derived from an EMBL/GenBank/DDBJ whole genome shotgun (WGS) entry which is preliminary data.</text>
</comment>